<proteinExistence type="inferred from homology"/>
<keyword evidence="8" id="KW-1185">Reference proteome</keyword>
<evidence type="ECO:0000256" key="1">
    <source>
        <dbReference type="ARBA" id="ARBA00004496"/>
    </source>
</evidence>
<evidence type="ECO:0000256" key="4">
    <source>
        <dbReference type="ARBA" id="ARBA00022490"/>
    </source>
</evidence>
<comment type="subcellular location">
    <subcellularLocation>
        <location evidence="1">Cytoplasm</location>
    </subcellularLocation>
</comment>
<reference evidence="8" key="1">
    <citation type="submission" date="2018-12" db="EMBL/GenBank/DDBJ databases">
        <authorList>
            <person name="Yazar S."/>
        </authorList>
    </citation>
    <scope>NUCLEOTIDE SEQUENCE [LARGE SCALE GENOMIC DNA]</scope>
</reference>
<dbReference type="Proteomes" id="UP000314987">
    <property type="component" value="Unassembled WGS sequence"/>
</dbReference>
<evidence type="ECO:0000313" key="7">
    <source>
        <dbReference type="Ensembl" id="ENSVURP00010009449.1"/>
    </source>
</evidence>
<comment type="function">
    <text evidence="5">May bind free porphyrinogens that may be present in the cell and thus facilitate removal of these potentially toxic compound. Binds with a high affinity to one molecule of heme or porphyrins. It binds metalloporphyrins, free porphyrins and N-methylprotoporphyrin with similar affinities.</text>
</comment>
<comment type="similarity">
    <text evidence="2">Belongs to the HEBP family.</text>
</comment>
<dbReference type="InterPro" id="IPR011256">
    <property type="entry name" value="Reg_factor_effector_dom_sf"/>
</dbReference>
<name>A0A4X2KBW8_VOMUR</name>
<protein>
    <recommendedName>
        <fullName evidence="6">Heme-binding protein 1</fullName>
    </recommendedName>
</protein>
<reference evidence="7" key="3">
    <citation type="submission" date="2025-09" db="UniProtKB">
        <authorList>
            <consortium name="Ensembl"/>
        </authorList>
    </citation>
    <scope>IDENTIFICATION</scope>
</reference>
<reference evidence="7" key="2">
    <citation type="submission" date="2025-08" db="UniProtKB">
        <authorList>
            <consortium name="Ensembl"/>
        </authorList>
    </citation>
    <scope>IDENTIFICATION</scope>
</reference>
<evidence type="ECO:0000256" key="2">
    <source>
        <dbReference type="ARBA" id="ARBA00009817"/>
    </source>
</evidence>
<evidence type="ECO:0000256" key="5">
    <source>
        <dbReference type="ARBA" id="ARBA00037673"/>
    </source>
</evidence>
<dbReference type="GeneTree" id="ENSGT00950000182961"/>
<dbReference type="InterPro" id="IPR006917">
    <property type="entry name" value="SOUL_heme-bd"/>
</dbReference>
<evidence type="ECO:0000256" key="6">
    <source>
        <dbReference type="ARBA" id="ARBA00040755"/>
    </source>
</evidence>
<dbReference type="Gene3D" id="3.20.80.10">
    <property type="entry name" value="Regulatory factor, effector binding domain"/>
    <property type="match status" value="1"/>
</dbReference>
<evidence type="ECO:0000313" key="8">
    <source>
        <dbReference type="Proteomes" id="UP000314987"/>
    </source>
</evidence>
<dbReference type="PANTHER" id="PTHR11220">
    <property type="entry name" value="HEME-BINDING PROTEIN-RELATED"/>
    <property type="match status" value="1"/>
</dbReference>
<comment type="subunit">
    <text evidence="3">Monomer.</text>
</comment>
<keyword evidence="4" id="KW-0963">Cytoplasm</keyword>
<dbReference type="Pfam" id="PF04832">
    <property type="entry name" value="SOUL"/>
    <property type="match status" value="1"/>
</dbReference>
<dbReference type="SUPFAM" id="SSF55136">
    <property type="entry name" value="Probable bacterial effector-binding domain"/>
    <property type="match status" value="1"/>
</dbReference>
<sequence>MLGMIKNSLFGSVETWPWRVLSKGGKEELTYEERTCEGGKFATVEVADKPFDEALKEAMPKVLKYVGGSNDKGVGMGMTVPISFAVFPHEDGCLQKKMKVWFRIPNQFQADTPIPSDKSIELEERESITVYSTQFGGYAKEADYVSHAAQLRSALEGTANYQTDFYFCAGYDPPMKPYGRRNEVWLVKKTWTRPSDLQGNNKDFPRERLLWNWNRCVLCVCVYVCVCVSVCVFYSCSRNLGDSLLFTRPFGERLKPLRLVVPFLLIENYIFTATEASGYRQDTGKDSLRRIFYLVPLRCHHVFGLL</sequence>
<dbReference type="Ensembl" id="ENSVURT00010010726.1">
    <property type="protein sequence ID" value="ENSVURP00010009449.1"/>
    <property type="gene ID" value="ENSVURG00010007318.1"/>
</dbReference>
<organism evidence="7 8">
    <name type="scientific">Vombatus ursinus</name>
    <name type="common">Common wombat</name>
    <dbReference type="NCBI Taxonomy" id="29139"/>
    <lineage>
        <taxon>Eukaryota</taxon>
        <taxon>Metazoa</taxon>
        <taxon>Chordata</taxon>
        <taxon>Craniata</taxon>
        <taxon>Vertebrata</taxon>
        <taxon>Euteleostomi</taxon>
        <taxon>Mammalia</taxon>
        <taxon>Metatheria</taxon>
        <taxon>Diprotodontia</taxon>
        <taxon>Vombatidae</taxon>
        <taxon>Vombatus</taxon>
    </lineage>
</organism>
<dbReference type="AlphaFoldDB" id="A0A4X2KBW8"/>
<evidence type="ECO:0000256" key="3">
    <source>
        <dbReference type="ARBA" id="ARBA00011245"/>
    </source>
</evidence>
<accession>A0A4X2KBW8</accession>
<dbReference type="GO" id="GO:0005737">
    <property type="term" value="C:cytoplasm"/>
    <property type="evidence" value="ECO:0007669"/>
    <property type="project" value="UniProtKB-SubCell"/>
</dbReference>
<dbReference type="PANTHER" id="PTHR11220:SF22">
    <property type="entry name" value="HEME-BINDING PROTEIN 1"/>
    <property type="match status" value="1"/>
</dbReference>
<dbReference type="FunFam" id="3.20.80.10:FF:000003">
    <property type="entry name" value="Heme-binding protein 1"/>
    <property type="match status" value="1"/>
</dbReference>
<gene>
    <name evidence="7" type="primary">GPRC5D</name>
</gene>
<dbReference type="GO" id="GO:0020037">
    <property type="term" value="F:heme binding"/>
    <property type="evidence" value="ECO:0007669"/>
    <property type="project" value="TreeGrafter"/>
</dbReference>